<feature type="region of interest" description="Disordered" evidence="1">
    <location>
        <begin position="501"/>
        <end position="565"/>
    </location>
</feature>
<accession>A0A9P8MAK6</accession>
<dbReference type="AlphaFoldDB" id="A0A9P8MAK6"/>
<feature type="compositionally biased region" description="Polar residues" evidence="1">
    <location>
        <begin position="529"/>
        <end position="555"/>
    </location>
</feature>
<sequence length="896" mass="97658">MTYPVSLGRRFILSSRDDADSSLSHLGSNPLYSRCRSHTGTEAHHRAERKLEQPCSEFQFRSVSSNLYAGDLHDTMLLGERLRARRARDDVAALVDFLKNHPPPPDNFMSIPYGDEGHGRGRWSKIKKIGRRSKSTPKQPQNIQLPDSAVVGVTSGGHRHIAISIPIEATPYGLEIRSQYPVFTHDTQIGTPSKGPIRTFRNEKGVVTVLRPVAEVFESDTGLVATKSRAPYLNSQGHRPPPLPPHKPTNSLTDKVHDYIGILPTKFDTPLLDDSSAPWHISRSPSRDEGSVGKQNPAVFRRSAYPARASSMVSNRSARNPPSIDGLISPQDHVVGASSVARSKCLYNSLTQAPQRALSISNNNPVNSIDARRSQSGPSYIRDSSPALSWDGSQNRNTASTTDAHVLSHSEDYRHASSGSSWNRKDIVRERKRRDIEAAVWNAKVRDQLERDASKAIQRPSAAQPSSQPAAAAVPDKTSTAMPGQLALTLSGLMVVMDVEPSSADEKGGPVRLGTAPAKKSSKEDSEITLPSTTVNTPSILTPPASTHGSPSQQHDVSDRTSLTRRREWKAIREQERRARDAMAMARARTQQLASGGVAYGNGSVSHADKEVMRLYEAYREHRLRDMERRLRRLERNGDDWLQAPVPVLDNMNKTIGSSNNWPLEGIRAWASDGETSGTADRMDRDMEKTRITRRPSLSQARLLEKLTRYKCKCKCKGQDKNVHPLDIHMPVQPRNRARPDAPPAPDDTPPRPGDDSPSEPGGFQGRHPEGLGRHSARRLGLFAPAPRARGRDGPAVGGSGLAHGAAAVPPGPPPPAPVACDAGGPDAREEPRAGRRRREPGHVPGEHAGAAAAHEALCGVSAAARDGHGRRGDGRAVRARYVGVHVCEGRVHRGQ</sequence>
<dbReference type="EMBL" id="JACEFI010000008">
    <property type="protein sequence ID" value="KAH0596843.1"/>
    <property type="molecule type" value="Genomic_DNA"/>
</dbReference>
<dbReference type="Proteomes" id="UP000764110">
    <property type="component" value="Unassembled WGS sequence"/>
</dbReference>
<name>A0A9P8MAK6_9HYPO</name>
<feature type="compositionally biased region" description="Basic and acidic residues" evidence="1">
    <location>
        <begin position="681"/>
        <end position="691"/>
    </location>
</feature>
<evidence type="ECO:0000256" key="1">
    <source>
        <dbReference type="SAM" id="MobiDB-lite"/>
    </source>
</evidence>
<feature type="compositionally biased region" description="Low complexity" evidence="1">
    <location>
        <begin position="456"/>
        <end position="473"/>
    </location>
</feature>
<feature type="compositionally biased region" description="Polar residues" evidence="1">
    <location>
        <begin position="311"/>
        <end position="320"/>
    </location>
</feature>
<proteinExistence type="predicted"/>
<feature type="region of interest" description="Disordered" evidence="1">
    <location>
        <begin position="451"/>
        <end position="479"/>
    </location>
</feature>
<comment type="caution">
    <text evidence="2">The sequence shown here is derived from an EMBL/GenBank/DDBJ whole genome shotgun (WGS) entry which is preliminary data.</text>
</comment>
<keyword evidence="3" id="KW-1185">Reference proteome</keyword>
<feature type="region of interest" description="Disordered" evidence="1">
    <location>
        <begin position="675"/>
        <end position="697"/>
    </location>
</feature>
<protein>
    <submittedName>
        <fullName evidence="2">Uncharacterized protein</fullName>
    </submittedName>
</protein>
<feature type="region of interest" description="Disordered" evidence="1">
    <location>
        <begin position="720"/>
        <end position="853"/>
    </location>
</feature>
<feature type="compositionally biased region" description="Polar residues" evidence="1">
    <location>
        <begin position="391"/>
        <end position="403"/>
    </location>
</feature>
<gene>
    <name evidence="2" type="ORF">MHUMG1_05151</name>
</gene>
<evidence type="ECO:0000313" key="3">
    <source>
        <dbReference type="Proteomes" id="UP000764110"/>
    </source>
</evidence>
<reference evidence="2 3" key="1">
    <citation type="submission" date="2020-07" db="EMBL/GenBank/DDBJ databases">
        <title>Metarhizium humberi genome.</title>
        <authorList>
            <person name="Lysoe E."/>
        </authorList>
    </citation>
    <scope>NUCLEOTIDE SEQUENCE [LARGE SCALE GENOMIC DNA]</scope>
    <source>
        <strain evidence="2 3">ESALQ1638</strain>
    </source>
</reference>
<feature type="region of interest" description="Disordered" evidence="1">
    <location>
        <begin position="229"/>
        <end position="253"/>
    </location>
</feature>
<feature type="region of interest" description="Disordered" evidence="1">
    <location>
        <begin position="360"/>
        <end position="421"/>
    </location>
</feature>
<organism evidence="2 3">
    <name type="scientific">Metarhizium humberi</name>
    <dbReference type="NCBI Taxonomy" id="2596975"/>
    <lineage>
        <taxon>Eukaryota</taxon>
        <taxon>Fungi</taxon>
        <taxon>Dikarya</taxon>
        <taxon>Ascomycota</taxon>
        <taxon>Pezizomycotina</taxon>
        <taxon>Sordariomycetes</taxon>
        <taxon>Hypocreomycetidae</taxon>
        <taxon>Hypocreales</taxon>
        <taxon>Clavicipitaceae</taxon>
        <taxon>Metarhizium</taxon>
    </lineage>
</organism>
<evidence type="ECO:0000313" key="2">
    <source>
        <dbReference type="EMBL" id="KAH0596843.1"/>
    </source>
</evidence>
<feature type="compositionally biased region" description="Basic and acidic residues" evidence="1">
    <location>
        <begin position="406"/>
        <end position="415"/>
    </location>
</feature>
<feature type="region of interest" description="Disordered" evidence="1">
    <location>
        <begin position="278"/>
        <end position="330"/>
    </location>
</feature>